<gene>
    <name evidence="1" type="ORF">ANANG_G00209250</name>
</gene>
<feature type="non-terminal residue" evidence="1">
    <location>
        <position position="152"/>
    </location>
</feature>
<name>A0A9D3RQU0_ANGAN</name>
<comment type="caution">
    <text evidence="1">The sequence shown here is derived from an EMBL/GenBank/DDBJ whole genome shotgun (WGS) entry which is preliminary data.</text>
</comment>
<sequence length="152" mass="17250">MHVYHRRVYIFITDVEVSIMPNTPFSKVVFPAYPALCGIWIEIIGRSPFLRDVCHSLYTRLLGFQTPCQTRPSRTPSFVRAGQRTRCSLGLRENSLSAHRPSLFIALLPYVCFHIDCAVCVILLCVSNVCYTLVCEYCVLYSSVSTVCYTPV</sequence>
<proteinExistence type="predicted"/>
<organism evidence="1 2">
    <name type="scientific">Anguilla anguilla</name>
    <name type="common">European freshwater eel</name>
    <name type="synonym">Muraena anguilla</name>
    <dbReference type="NCBI Taxonomy" id="7936"/>
    <lineage>
        <taxon>Eukaryota</taxon>
        <taxon>Metazoa</taxon>
        <taxon>Chordata</taxon>
        <taxon>Craniata</taxon>
        <taxon>Vertebrata</taxon>
        <taxon>Euteleostomi</taxon>
        <taxon>Actinopterygii</taxon>
        <taxon>Neopterygii</taxon>
        <taxon>Teleostei</taxon>
        <taxon>Anguilliformes</taxon>
        <taxon>Anguillidae</taxon>
        <taxon>Anguilla</taxon>
    </lineage>
</organism>
<keyword evidence="2" id="KW-1185">Reference proteome</keyword>
<accession>A0A9D3RQU0</accession>
<reference evidence="1" key="1">
    <citation type="submission" date="2021-01" db="EMBL/GenBank/DDBJ databases">
        <title>A chromosome-scale assembly of European eel, Anguilla anguilla.</title>
        <authorList>
            <person name="Henkel C."/>
            <person name="Jong-Raadsen S.A."/>
            <person name="Dufour S."/>
            <person name="Weltzien F.-A."/>
            <person name="Palstra A.P."/>
            <person name="Pelster B."/>
            <person name="Spaink H.P."/>
            <person name="Van Den Thillart G.E."/>
            <person name="Jansen H."/>
            <person name="Zahm M."/>
            <person name="Klopp C."/>
            <person name="Cedric C."/>
            <person name="Louis A."/>
            <person name="Berthelot C."/>
            <person name="Parey E."/>
            <person name="Roest Crollius H."/>
            <person name="Montfort J."/>
            <person name="Robinson-Rechavi M."/>
            <person name="Bucao C."/>
            <person name="Bouchez O."/>
            <person name="Gislard M."/>
            <person name="Lluch J."/>
            <person name="Milhes M."/>
            <person name="Lampietro C."/>
            <person name="Lopez Roques C."/>
            <person name="Donnadieu C."/>
            <person name="Braasch I."/>
            <person name="Desvignes T."/>
            <person name="Postlethwait J."/>
            <person name="Bobe J."/>
            <person name="Guiguen Y."/>
            <person name="Dirks R."/>
        </authorList>
    </citation>
    <scope>NUCLEOTIDE SEQUENCE</scope>
    <source>
        <strain evidence="1">Tag_6206</strain>
        <tissue evidence="1">Liver</tissue>
    </source>
</reference>
<evidence type="ECO:0000313" key="1">
    <source>
        <dbReference type="EMBL" id="KAG5839834.1"/>
    </source>
</evidence>
<dbReference type="AlphaFoldDB" id="A0A9D3RQU0"/>
<dbReference type="Proteomes" id="UP001044222">
    <property type="component" value="Chromosome 11"/>
</dbReference>
<dbReference type="EMBL" id="JAFIRN010000011">
    <property type="protein sequence ID" value="KAG5839834.1"/>
    <property type="molecule type" value="Genomic_DNA"/>
</dbReference>
<evidence type="ECO:0000313" key="2">
    <source>
        <dbReference type="Proteomes" id="UP001044222"/>
    </source>
</evidence>
<protein>
    <submittedName>
        <fullName evidence="1">Uncharacterized protein</fullName>
    </submittedName>
</protein>